<dbReference type="SUPFAM" id="SSF53955">
    <property type="entry name" value="Lysozyme-like"/>
    <property type="match status" value="1"/>
</dbReference>
<dbReference type="GO" id="GO:0008955">
    <property type="term" value="F:peptidoglycan glycosyltransferase activity"/>
    <property type="evidence" value="ECO:0007669"/>
    <property type="project" value="UniProtKB-EC"/>
</dbReference>
<keyword evidence="15" id="KW-0472">Membrane</keyword>
<dbReference type="Gene3D" id="1.10.3810.10">
    <property type="entry name" value="Biosynthetic peptidoglycan transglycosylase-like"/>
    <property type="match status" value="1"/>
</dbReference>
<keyword evidence="10" id="KW-0511">Multifunctional enzyme</keyword>
<name>A0A4R6BCM4_9STAP</name>
<dbReference type="InterPro" id="IPR036950">
    <property type="entry name" value="PBP_transglycosylase"/>
</dbReference>
<evidence type="ECO:0000256" key="6">
    <source>
        <dbReference type="ARBA" id="ARBA00022679"/>
    </source>
</evidence>
<feature type="transmembrane region" description="Helical" evidence="15">
    <location>
        <begin position="21"/>
        <end position="42"/>
    </location>
</feature>
<evidence type="ECO:0000256" key="11">
    <source>
        <dbReference type="ARBA" id="ARBA00023316"/>
    </source>
</evidence>
<evidence type="ECO:0000256" key="13">
    <source>
        <dbReference type="ARBA" id="ARBA00049902"/>
    </source>
</evidence>
<keyword evidence="6" id="KW-0808">Transferase</keyword>
<feature type="domain" description="Glycosyl transferase family 51" evidence="17">
    <location>
        <begin position="67"/>
        <end position="240"/>
    </location>
</feature>
<evidence type="ECO:0000256" key="2">
    <source>
        <dbReference type="ARBA" id="ARBA00007739"/>
    </source>
</evidence>
<gene>
    <name evidence="18" type="ORF">ERX27_07775</name>
</gene>
<keyword evidence="9" id="KW-0573">Peptidoglycan synthesis</keyword>
<keyword evidence="7" id="KW-0378">Hydrolase</keyword>
<evidence type="ECO:0000256" key="5">
    <source>
        <dbReference type="ARBA" id="ARBA00022676"/>
    </source>
</evidence>
<keyword evidence="15" id="KW-1133">Transmembrane helix</keyword>
<dbReference type="SUPFAM" id="SSF56601">
    <property type="entry name" value="beta-lactamase/transpeptidase-like"/>
    <property type="match status" value="1"/>
</dbReference>
<evidence type="ECO:0000256" key="10">
    <source>
        <dbReference type="ARBA" id="ARBA00023268"/>
    </source>
</evidence>
<evidence type="ECO:0000259" key="17">
    <source>
        <dbReference type="Pfam" id="PF00912"/>
    </source>
</evidence>
<evidence type="ECO:0000256" key="7">
    <source>
        <dbReference type="ARBA" id="ARBA00022801"/>
    </source>
</evidence>
<dbReference type="RefSeq" id="WP_133432274.1">
    <property type="nucleotide sequence ID" value="NZ_SCWA01000013.1"/>
</dbReference>
<dbReference type="PANTHER" id="PTHR32282">
    <property type="entry name" value="BINDING PROTEIN TRANSPEPTIDASE, PUTATIVE-RELATED"/>
    <property type="match status" value="1"/>
</dbReference>
<feature type="domain" description="Penicillin-binding protein transpeptidase" evidence="16">
    <location>
        <begin position="343"/>
        <end position="624"/>
    </location>
</feature>
<feature type="compositionally biased region" description="Basic and acidic residues" evidence="14">
    <location>
        <begin position="718"/>
        <end position="744"/>
    </location>
</feature>
<accession>A0A4R6BCM4</accession>
<dbReference type="InterPro" id="IPR050396">
    <property type="entry name" value="Glycosyltr_51/Transpeptidase"/>
</dbReference>
<evidence type="ECO:0000313" key="18">
    <source>
        <dbReference type="EMBL" id="TDL95554.1"/>
    </source>
</evidence>
<keyword evidence="4" id="KW-0645">Protease</keyword>
<keyword evidence="19" id="KW-1185">Reference proteome</keyword>
<proteinExistence type="inferred from homology"/>
<dbReference type="GO" id="GO:0071555">
    <property type="term" value="P:cell wall organization"/>
    <property type="evidence" value="ECO:0007669"/>
    <property type="project" value="UniProtKB-KW"/>
</dbReference>
<keyword evidence="11" id="KW-0961">Cell wall biogenesis/degradation</keyword>
<keyword evidence="5" id="KW-0328">Glycosyltransferase</keyword>
<reference evidence="18 19" key="1">
    <citation type="submission" date="2019-01" db="EMBL/GenBank/DDBJ databases">
        <title>Draft genome sequences of the type strains of six Macrococcus species.</title>
        <authorList>
            <person name="Mazhar S."/>
            <person name="Altermann E."/>
            <person name="Hill C."/>
            <person name="Mcauliffe O."/>
        </authorList>
    </citation>
    <scope>NUCLEOTIDE SEQUENCE [LARGE SCALE GENOMIC DNA]</scope>
    <source>
        <strain evidence="18 19">CCM4811</strain>
    </source>
</reference>
<evidence type="ECO:0000313" key="19">
    <source>
        <dbReference type="Proteomes" id="UP000295310"/>
    </source>
</evidence>
<dbReference type="InterPro" id="IPR001264">
    <property type="entry name" value="Glyco_trans_51"/>
</dbReference>
<dbReference type="AlphaFoldDB" id="A0A4R6BCM4"/>
<evidence type="ECO:0000256" key="9">
    <source>
        <dbReference type="ARBA" id="ARBA00022984"/>
    </source>
</evidence>
<dbReference type="OrthoDB" id="9766909at2"/>
<comment type="caution">
    <text evidence="18">The sequence shown here is derived from an EMBL/GenBank/DDBJ whole genome shotgun (WGS) entry which is preliminary data.</text>
</comment>
<dbReference type="PANTHER" id="PTHR32282:SF29">
    <property type="entry name" value="PENICILLIN-BINDING PROTEIN 1A"/>
    <property type="match status" value="1"/>
</dbReference>
<dbReference type="GO" id="GO:0009252">
    <property type="term" value="P:peptidoglycan biosynthetic process"/>
    <property type="evidence" value="ECO:0007669"/>
    <property type="project" value="UniProtKB-KW"/>
</dbReference>
<keyword evidence="15" id="KW-0812">Transmembrane</keyword>
<evidence type="ECO:0000259" key="16">
    <source>
        <dbReference type="Pfam" id="PF00905"/>
    </source>
</evidence>
<feature type="region of interest" description="Disordered" evidence="14">
    <location>
        <begin position="674"/>
        <end position="783"/>
    </location>
</feature>
<organism evidence="18 19">
    <name type="scientific">Macrococcus brunensis</name>
    <dbReference type="NCBI Taxonomy" id="198483"/>
    <lineage>
        <taxon>Bacteria</taxon>
        <taxon>Bacillati</taxon>
        <taxon>Bacillota</taxon>
        <taxon>Bacilli</taxon>
        <taxon>Bacillales</taxon>
        <taxon>Staphylococcaceae</taxon>
        <taxon>Macrococcus</taxon>
    </lineage>
</organism>
<dbReference type="GO" id="GO:0009002">
    <property type="term" value="F:serine-type D-Ala-D-Ala carboxypeptidase activity"/>
    <property type="evidence" value="ECO:0007669"/>
    <property type="project" value="UniProtKB-EC"/>
</dbReference>
<evidence type="ECO:0000256" key="14">
    <source>
        <dbReference type="SAM" id="MobiDB-lite"/>
    </source>
</evidence>
<evidence type="ECO:0000256" key="8">
    <source>
        <dbReference type="ARBA" id="ARBA00022960"/>
    </source>
</evidence>
<comment type="catalytic activity">
    <reaction evidence="12">
        <text>Preferential cleavage: (Ac)2-L-Lys-D-Ala-|-D-Ala. Also transpeptidation of peptidyl-alanyl moieties that are N-acyl substituents of D-alanine.</text>
        <dbReference type="EC" id="3.4.16.4"/>
    </reaction>
</comment>
<dbReference type="GO" id="GO:0030288">
    <property type="term" value="C:outer membrane-bounded periplasmic space"/>
    <property type="evidence" value="ECO:0007669"/>
    <property type="project" value="TreeGrafter"/>
</dbReference>
<protein>
    <submittedName>
        <fullName evidence="18">Penicillin-binding protein</fullName>
    </submittedName>
</protein>
<sequence length="783" mass="86196">MATTKTKKRNVKKTILQILGGLVIAFAAVMVLAIGLFIYYAWKAPSFNEASLRDQLPTKIYDKNNQLATVLYMGQRREEVKFADIPDQMRNAVLATEDNRFYEHGAIDFKRLTGAVFKNITGGFGSQGASTLTQQVVKRSFLTDKKSIERKAQEAYLSYRLEQEYDKNQIFEMYMNKIYYSDGIYGVKTAAKYYFNKDLKDLTLAESAYLAGLPQIPNTYNIYDNPESAEKRKDTVLYLMNRHNRITKEQMKEAQAQDLHANLVPRTAADRQNIDQNDPVYASYVNIIKQEIKNNKEFKGQSLNDILTSGLSIYTNMDVNVQKNLQNNVDNLPVYKNEDQQAAATILDTKTGGLVAISGGRGYQDVVDRNLATDPHAVGSIIKPILDYGPVIEGLKYPTNTQIQDEDVLNINGSEFRNYDTLSHGNVTMREALRKSYNIPALKMFQASQSQLGYDAPANFAKKVNLNYENTDLGPAEALGGGASEFSTIQMAAAFSAFGNNGIYNEAHAIRKVVTQDDQTISFSHTTRKAMEDYTAYMITDILKDVFTADGTAPGIAPAGVNFAGKTGTATYGDEVYQKYNLPSSAAKDVWISGYSPQYTMTVWMGFTKIAQYGENSFVGHVEQAMPQSLFKAVMTEVSPIDGQDFQKPDSVIEIGNELQVNGGEITKQITSSEVKTEAAGAQTPAASVTNTPNMPATTAPVTEKPVVTTEIPVTEKPTTEKPATEKVTTEKVTTEKVTTEKVTTEPPTTAAPTTTAPATTAPTTEAVRTAAPVTEAPKDKVS</sequence>
<dbReference type="GO" id="GO:0006508">
    <property type="term" value="P:proteolysis"/>
    <property type="evidence" value="ECO:0007669"/>
    <property type="project" value="UniProtKB-KW"/>
</dbReference>
<comment type="similarity">
    <text evidence="2">In the N-terminal section; belongs to the glycosyltransferase 51 family.</text>
</comment>
<comment type="catalytic activity">
    <reaction evidence="13">
        <text>[GlcNAc-(1-&gt;4)-Mur2Ac(oyl-L-Ala-gamma-D-Glu-L-Lys-D-Ala-D-Ala)](n)-di-trans,octa-cis-undecaprenyl diphosphate + beta-D-GlcNAc-(1-&gt;4)-Mur2Ac(oyl-L-Ala-gamma-D-Glu-L-Lys-D-Ala-D-Ala)-di-trans,octa-cis-undecaprenyl diphosphate = [GlcNAc-(1-&gt;4)-Mur2Ac(oyl-L-Ala-gamma-D-Glu-L-Lys-D-Ala-D-Ala)](n+1)-di-trans,octa-cis-undecaprenyl diphosphate + di-trans,octa-cis-undecaprenyl diphosphate + H(+)</text>
        <dbReference type="Rhea" id="RHEA:23708"/>
        <dbReference type="Rhea" id="RHEA-COMP:9602"/>
        <dbReference type="Rhea" id="RHEA-COMP:9603"/>
        <dbReference type="ChEBI" id="CHEBI:15378"/>
        <dbReference type="ChEBI" id="CHEBI:58405"/>
        <dbReference type="ChEBI" id="CHEBI:60033"/>
        <dbReference type="ChEBI" id="CHEBI:78435"/>
        <dbReference type="EC" id="2.4.99.28"/>
    </reaction>
</comment>
<dbReference type="EMBL" id="SCWA01000013">
    <property type="protein sequence ID" value="TDL95554.1"/>
    <property type="molecule type" value="Genomic_DNA"/>
</dbReference>
<dbReference type="Pfam" id="PF00912">
    <property type="entry name" value="Transgly"/>
    <property type="match status" value="1"/>
</dbReference>
<evidence type="ECO:0000256" key="4">
    <source>
        <dbReference type="ARBA" id="ARBA00022670"/>
    </source>
</evidence>
<dbReference type="InterPro" id="IPR001460">
    <property type="entry name" value="PCN-bd_Tpept"/>
</dbReference>
<dbReference type="InterPro" id="IPR012338">
    <property type="entry name" value="Beta-lactam/transpept-like"/>
</dbReference>
<dbReference type="InterPro" id="IPR023346">
    <property type="entry name" value="Lysozyme-like_dom_sf"/>
</dbReference>
<evidence type="ECO:0000256" key="1">
    <source>
        <dbReference type="ARBA" id="ARBA00007090"/>
    </source>
</evidence>
<feature type="compositionally biased region" description="Low complexity" evidence="14">
    <location>
        <begin position="689"/>
        <end position="717"/>
    </location>
</feature>
<dbReference type="GO" id="GO:0008360">
    <property type="term" value="P:regulation of cell shape"/>
    <property type="evidence" value="ECO:0007669"/>
    <property type="project" value="UniProtKB-KW"/>
</dbReference>
<dbReference type="Proteomes" id="UP000295310">
    <property type="component" value="Unassembled WGS sequence"/>
</dbReference>
<evidence type="ECO:0000256" key="15">
    <source>
        <dbReference type="SAM" id="Phobius"/>
    </source>
</evidence>
<dbReference type="Pfam" id="PF00905">
    <property type="entry name" value="Transpeptidase"/>
    <property type="match status" value="1"/>
</dbReference>
<dbReference type="Gene3D" id="3.40.710.10">
    <property type="entry name" value="DD-peptidase/beta-lactamase superfamily"/>
    <property type="match status" value="1"/>
</dbReference>
<feature type="compositionally biased region" description="Low complexity" evidence="14">
    <location>
        <begin position="745"/>
        <end position="776"/>
    </location>
</feature>
<dbReference type="GO" id="GO:0008658">
    <property type="term" value="F:penicillin binding"/>
    <property type="evidence" value="ECO:0007669"/>
    <property type="project" value="InterPro"/>
</dbReference>
<dbReference type="FunFam" id="1.10.3810.10:FF:000001">
    <property type="entry name" value="Penicillin-binding protein 1A"/>
    <property type="match status" value="1"/>
</dbReference>
<keyword evidence="3" id="KW-0121">Carboxypeptidase</keyword>
<comment type="similarity">
    <text evidence="1">In the C-terminal section; belongs to the transpeptidase family.</text>
</comment>
<evidence type="ECO:0000256" key="3">
    <source>
        <dbReference type="ARBA" id="ARBA00022645"/>
    </source>
</evidence>
<evidence type="ECO:0000256" key="12">
    <source>
        <dbReference type="ARBA" id="ARBA00034000"/>
    </source>
</evidence>
<keyword evidence="8" id="KW-0133">Cell shape</keyword>